<sequence length="246" mass="28639">MHSMDNLIYGKLSASLQVADHMIRHYSKLVGSRKHLSKTFPGKLTYRKAISKLQQGNDLADSRDAQQTQGGAIRSEASSFDRSKRSRGKSWKLPELALSEQKVIERQSRVTPEGWRSMDLPEWQRAKFGKLDKLQELEKRRQLALSTGDVAKWLGPHQKYVRDLNQPVQALWRPQRKLSQEKQVMVYQLYQQGRTIGAIAKELKISSEAIQRIVKAKKQETKQFDRDNEKDQKKDKWRDLLKVRET</sequence>
<evidence type="ECO:0000313" key="2">
    <source>
        <dbReference type="EMBL" id="AOW04119.1"/>
    </source>
</evidence>
<evidence type="ECO:0000313" key="3">
    <source>
        <dbReference type="EMBL" id="RDW26577.1"/>
    </source>
</evidence>
<dbReference type="VEuPathDB" id="FungiDB:YALI0_D15686g"/>
<feature type="region of interest" description="Disordered" evidence="1">
    <location>
        <begin position="220"/>
        <end position="246"/>
    </location>
</feature>
<evidence type="ECO:0000313" key="4">
    <source>
        <dbReference type="Proteomes" id="UP000182444"/>
    </source>
</evidence>
<dbReference type="Proteomes" id="UP000256601">
    <property type="component" value="Unassembled WGS sequence"/>
</dbReference>
<evidence type="ECO:0008006" key="6">
    <source>
        <dbReference type="Google" id="ProtNLM"/>
    </source>
</evidence>
<dbReference type="AlphaFoldDB" id="A0A1H6Q8E8"/>
<dbReference type="EMBL" id="KZ858977">
    <property type="protein sequence ID" value="RDW26577.1"/>
    <property type="molecule type" value="Genomic_DNA"/>
</dbReference>
<name>A0A1H6Q8E8_YARLL</name>
<accession>A0A1H6Q8E8</accession>
<proteinExistence type="predicted"/>
<evidence type="ECO:0000256" key="1">
    <source>
        <dbReference type="SAM" id="MobiDB-lite"/>
    </source>
</evidence>
<dbReference type="Gene3D" id="1.10.10.10">
    <property type="entry name" value="Winged helix-like DNA-binding domain superfamily/Winged helix DNA-binding domain"/>
    <property type="match status" value="1"/>
</dbReference>
<organism evidence="2 4">
    <name type="scientific">Yarrowia lipolytica</name>
    <name type="common">Candida lipolytica</name>
    <dbReference type="NCBI Taxonomy" id="4952"/>
    <lineage>
        <taxon>Eukaryota</taxon>
        <taxon>Fungi</taxon>
        <taxon>Dikarya</taxon>
        <taxon>Ascomycota</taxon>
        <taxon>Saccharomycotina</taxon>
        <taxon>Dipodascomycetes</taxon>
        <taxon>Dipodascales</taxon>
        <taxon>Dipodascales incertae sedis</taxon>
        <taxon>Yarrowia</taxon>
    </lineage>
</organism>
<evidence type="ECO:0000313" key="5">
    <source>
        <dbReference type="Proteomes" id="UP000256601"/>
    </source>
</evidence>
<reference evidence="3 5" key="2">
    <citation type="submission" date="2018-07" db="EMBL/GenBank/DDBJ databases">
        <title>Draft Genome Assemblies for Five Robust Yarrowia lipolytica Strains Exhibiting High Lipid Production and Pentose Sugar Utilization and Sugar Alcohol Secretion from Undetoxified Lignocellulosic Biomass Hydrolysates.</title>
        <authorList>
            <consortium name="DOE Joint Genome Institute"/>
            <person name="Walker C."/>
            <person name="Ryu S."/>
            <person name="Na H."/>
            <person name="Zane M."/>
            <person name="LaButti K."/>
            <person name="Lipzen A."/>
            <person name="Haridas S."/>
            <person name="Barry K."/>
            <person name="Grigoriev I.V."/>
            <person name="Quarterman J."/>
            <person name="Slininger P."/>
            <person name="Dien B."/>
            <person name="Trinh C.T."/>
        </authorList>
    </citation>
    <scope>NUCLEOTIDE SEQUENCE [LARGE SCALE GENOMIC DNA]</scope>
    <source>
        <strain evidence="3 5">YB392</strain>
    </source>
</reference>
<reference evidence="2 4" key="1">
    <citation type="journal article" date="2016" name="PLoS ONE">
        <title>Sequence Assembly of Yarrowia lipolytica Strain W29/CLIB89 Shows Transposable Element Diversity.</title>
        <authorList>
            <person name="Magnan C."/>
            <person name="Yu J."/>
            <person name="Chang I."/>
            <person name="Jahn E."/>
            <person name="Kanomata Y."/>
            <person name="Wu J."/>
            <person name="Zeller M."/>
            <person name="Oakes M."/>
            <person name="Baldi P."/>
            <person name="Sandmeyer S."/>
        </authorList>
    </citation>
    <scope>NUCLEOTIDE SEQUENCE [LARGE SCALE GENOMIC DNA]</scope>
    <source>
        <strain evidence="2">CLIB89</strain>
        <strain evidence="4">CLIB89(W29)</strain>
    </source>
</reference>
<dbReference type="EMBL" id="CP017556">
    <property type="protein sequence ID" value="AOW04119.1"/>
    <property type="molecule type" value="Genomic_DNA"/>
</dbReference>
<dbReference type="VEuPathDB" id="FungiDB:YALI1_D19228g"/>
<gene>
    <name evidence="3" type="ORF">B0I71DRAFT_30724</name>
    <name evidence="2" type="ORF">YALI1_D19228g</name>
</gene>
<dbReference type="InterPro" id="IPR036388">
    <property type="entry name" value="WH-like_DNA-bd_sf"/>
</dbReference>
<dbReference type="Proteomes" id="UP000182444">
    <property type="component" value="Chromosome 1D"/>
</dbReference>
<protein>
    <recommendedName>
        <fullName evidence="6">Required for respiratory growth protein 9, mitochondrial</fullName>
    </recommendedName>
</protein>
<feature type="compositionally biased region" description="Polar residues" evidence="1">
    <location>
        <begin position="65"/>
        <end position="80"/>
    </location>
</feature>
<feature type="region of interest" description="Disordered" evidence="1">
    <location>
        <begin position="55"/>
        <end position="86"/>
    </location>
</feature>